<sequence length="333" mass="36972">MATCSRAAWKALAGCRRQLLSSSAPGYAAASQTAPKSSPIRTYAAFKVQKKGKSEDAKKEVKKEKRVIDDTGGHKPYVKVARVPIDDVYIKRFYPRSVHGAACAIDMLKRFQELDFTPSNQPVYVDLKLDMQLEKKKKVDPFVSVVHLPHPFRTEPNKILVFTEDPKQATAAQENGAAVVGGPELVQPILDDEISADFYIATPEVLPKLLLLKNKLRKKFPKSKRGTVDNNIPKILALLRMGHEYMVEGDCFVRTQVATLDQPSQHIFANLQTILTDVCSHRPAHMGPFVERAILASKTSEAIWFHSQDVLPNAAQTDEELNACVAVNKANAE</sequence>
<evidence type="ECO:0000256" key="1">
    <source>
        <dbReference type="ARBA" id="ARBA00010531"/>
    </source>
</evidence>
<name>A0A1A8H566_9TELE</name>
<gene>
    <name evidence="4" type="primary">MRPL1</name>
</gene>
<evidence type="ECO:0000256" key="2">
    <source>
        <dbReference type="ARBA" id="ARBA00022980"/>
    </source>
</evidence>
<dbReference type="InterPro" id="IPR028364">
    <property type="entry name" value="Ribosomal_uL1/biogenesis"/>
</dbReference>
<protein>
    <submittedName>
        <fullName evidence="4">Mitochondrial ribosomal protein L1</fullName>
    </submittedName>
</protein>
<dbReference type="EMBL" id="HAEB01004513">
    <property type="protein sequence ID" value="SBQ51040.1"/>
    <property type="molecule type" value="Transcribed_RNA"/>
</dbReference>
<comment type="similarity">
    <text evidence="1">Belongs to the universal ribosomal protein uL1 family.</text>
</comment>
<evidence type="ECO:0000256" key="3">
    <source>
        <dbReference type="ARBA" id="ARBA00023274"/>
    </source>
</evidence>
<keyword evidence="3" id="KW-0687">Ribonucleoprotein</keyword>
<dbReference type="InterPro" id="IPR023674">
    <property type="entry name" value="Ribosomal_uL1-like"/>
</dbReference>
<dbReference type="Gene3D" id="3.30.190.20">
    <property type="match status" value="1"/>
</dbReference>
<dbReference type="GO" id="GO:1990904">
    <property type="term" value="C:ribonucleoprotein complex"/>
    <property type="evidence" value="ECO:0007669"/>
    <property type="project" value="UniProtKB-KW"/>
</dbReference>
<reference evidence="4" key="1">
    <citation type="submission" date="2016-05" db="EMBL/GenBank/DDBJ databases">
        <authorList>
            <person name="Lavstsen T."/>
            <person name="Jespersen J.S."/>
        </authorList>
    </citation>
    <scope>NUCLEOTIDE SEQUENCE</scope>
    <source>
        <tissue evidence="4">Brain</tissue>
    </source>
</reference>
<dbReference type="AlphaFoldDB" id="A0A1A8H566"/>
<reference evidence="4" key="2">
    <citation type="submission" date="2016-06" db="EMBL/GenBank/DDBJ databases">
        <title>The genome of a short-lived fish provides insights into sex chromosome evolution and the genetic control of aging.</title>
        <authorList>
            <person name="Reichwald K."/>
            <person name="Felder M."/>
            <person name="Petzold A."/>
            <person name="Koch P."/>
            <person name="Groth M."/>
            <person name="Platzer M."/>
        </authorList>
    </citation>
    <scope>NUCLEOTIDE SEQUENCE</scope>
    <source>
        <tissue evidence="4">Brain</tissue>
    </source>
</reference>
<accession>A0A1A8H566</accession>
<dbReference type="SUPFAM" id="SSF56808">
    <property type="entry name" value="Ribosomal protein L1"/>
    <property type="match status" value="1"/>
</dbReference>
<dbReference type="Gene3D" id="3.40.50.790">
    <property type="match status" value="1"/>
</dbReference>
<keyword evidence="2 4" id="KW-0689">Ribosomal protein</keyword>
<organism evidence="4">
    <name type="scientific">Nothobranchius korthausae</name>
    <dbReference type="NCBI Taxonomy" id="1143690"/>
    <lineage>
        <taxon>Eukaryota</taxon>
        <taxon>Metazoa</taxon>
        <taxon>Chordata</taxon>
        <taxon>Craniata</taxon>
        <taxon>Vertebrata</taxon>
        <taxon>Euteleostomi</taxon>
        <taxon>Actinopterygii</taxon>
        <taxon>Neopterygii</taxon>
        <taxon>Teleostei</taxon>
        <taxon>Neoteleostei</taxon>
        <taxon>Acanthomorphata</taxon>
        <taxon>Ovalentaria</taxon>
        <taxon>Atherinomorphae</taxon>
        <taxon>Cyprinodontiformes</taxon>
        <taxon>Nothobranchiidae</taxon>
        <taxon>Nothobranchius</taxon>
    </lineage>
</organism>
<evidence type="ECO:0000313" key="4">
    <source>
        <dbReference type="EMBL" id="SBQ78457.1"/>
    </source>
</evidence>
<dbReference type="EMBL" id="HAEC01010241">
    <property type="protein sequence ID" value="SBQ78457.1"/>
    <property type="molecule type" value="Transcribed_RNA"/>
</dbReference>
<dbReference type="Pfam" id="PF00687">
    <property type="entry name" value="Ribosomal_L1"/>
    <property type="match status" value="1"/>
</dbReference>
<dbReference type="PANTHER" id="PTHR36427:SF3">
    <property type="entry name" value="LARGE RIBOSOMAL SUBUNIT PROTEIN UL1M"/>
    <property type="match status" value="1"/>
</dbReference>
<proteinExistence type="inferred from homology"/>
<dbReference type="GO" id="GO:0005840">
    <property type="term" value="C:ribosome"/>
    <property type="evidence" value="ECO:0007669"/>
    <property type="project" value="UniProtKB-KW"/>
</dbReference>
<dbReference type="InterPro" id="IPR016095">
    <property type="entry name" value="Ribosomal_uL1_3-a/b-sand"/>
</dbReference>
<dbReference type="PANTHER" id="PTHR36427">
    <property type="entry name" value="54S RIBOSOMAL PROTEIN L1, MITOCHONDRIAL"/>
    <property type="match status" value="1"/>
</dbReference>